<dbReference type="RefSeq" id="XP_010446428.1">
    <property type="nucleotide sequence ID" value="XM_010448126.2"/>
</dbReference>
<feature type="compositionally biased region" description="Low complexity" evidence="1">
    <location>
        <begin position="1"/>
        <end position="13"/>
    </location>
</feature>
<protein>
    <submittedName>
        <fullName evidence="4 5">Uncharacterized protein LOC104729207</fullName>
    </submittedName>
</protein>
<gene>
    <name evidence="4 5" type="primary">LOC104729207</name>
</gene>
<keyword evidence="3" id="KW-1185">Reference proteome</keyword>
<evidence type="ECO:0000313" key="4">
    <source>
        <dbReference type="RefSeq" id="XP_010446428.1"/>
    </source>
</evidence>
<evidence type="ECO:0000313" key="3">
    <source>
        <dbReference type="Proteomes" id="UP000694864"/>
    </source>
</evidence>
<proteinExistence type="predicted"/>
<keyword evidence="2" id="KW-0472">Membrane</keyword>
<dbReference type="Proteomes" id="UP000694864">
    <property type="component" value="Chromosome 12"/>
</dbReference>
<keyword evidence="2" id="KW-0812">Transmembrane</keyword>
<reference evidence="4 5" key="3">
    <citation type="submission" date="2025-05" db="UniProtKB">
        <authorList>
            <consortium name="RefSeq"/>
        </authorList>
    </citation>
    <scope>IDENTIFICATION</scope>
    <source>
        <tissue evidence="4 5">Leaf</tissue>
    </source>
</reference>
<evidence type="ECO:0000313" key="5">
    <source>
        <dbReference type="RefSeq" id="XP_010446429.1"/>
    </source>
</evidence>
<organism evidence="3 5">
    <name type="scientific">Camelina sativa</name>
    <name type="common">False flax</name>
    <name type="synonym">Myagrum sativum</name>
    <dbReference type="NCBI Taxonomy" id="90675"/>
    <lineage>
        <taxon>Eukaryota</taxon>
        <taxon>Viridiplantae</taxon>
        <taxon>Streptophyta</taxon>
        <taxon>Embryophyta</taxon>
        <taxon>Tracheophyta</taxon>
        <taxon>Spermatophyta</taxon>
        <taxon>Magnoliopsida</taxon>
        <taxon>eudicotyledons</taxon>
        <taxon>Gunneridae</taxon>
        <taxon>Pentapetalae</taxon>
        <taxon>rosids</taxon>
        <taxon>malvids</taxon>
        <taxon>Brassicales</taxon>
        <taxon>Brassicaceae</taxon>
        <taxon>Camelineae</taxon>
        <taxon>Camelina</taxon>
    </lineage>
</organism>
<reference evidence="3" key="2">
    <citation type="journal article" date="2014" name="Nat. Commun.">
        <title>The emerging biofuel crop Camelina sativa retains a highly undifferentiated hexaploid genome structure.</title>
        <authorList>
            <person name="Kagale S."/>
            <person name="Koh C."/>
            <person name="Nixon J."/>
            <person name="Bollina V."/>
            <person name="Clarke W.E."/>
            <person name="Tuteja R."/>
            <person name="Spillane C."/>
            <person name="Robinson S.J."/>
            <person name="Links M.G."/>
            <person name="Clarke C."/>
            <person name="Higgins E.E."/>
            <person name="Huebert T."/>
            <person name="Sharpe A.G."/>
            <person name="Parkin I.A."/>
        </authorList>
    </citation>
    <scope>NUCLEOTIDE SEQUENCE [LARGE SCALE GENOMIC DNA]</scope>
    <source>
        <strain evidence="3">r\DH55</strain>
    </source>
</reference>
<feature type="transmembrane region" description="Helical" evidence="2">
    <location>
        <begin position="160"/>
        <end position="179"/>
    </location>
</feature>
<accession>A0ABM0UU67</accession>
<keyword evidence="2" id="KW-1133">Transmembrane helix</keyword>
<evidence type="ECO:0000256" key="2">
    <source>
        <dbReference type="SAM" id="Phobius"/>
    </source>
</evidence>
<name>A0ABM0UU67_CAMSA</name>
<evidence type="ECO:0000256" key="1">
    <source>
        <dbReference type="SAM" id="MobiDB-lite"/>
    </source>
</evidence>
<sequence length="181" mass="20927">MGQDYSYSQPDSSDQYDRYSEDTHDREIEALIRMDEAESSFVIAAEAQYPPQPEVEFGFPKLCYCGGQPLLATSYNRRFYTCANVDDGEMHIHKWWDEAVMEEMREMGRQCEVLSQKVDNLTLASDYESHMNNETELKIVGLEKEVFELGKTRNRFRNGYELLVLVVIVGLVSCLVNRLSL</sequence>
<dbReference type="RefSeq" id="XP_010446429.1">
    <property type="nucleotide sequence ID" value="XM_010448127.2"/>
</dbReference>
<feature type="region of interest" description="Disordered" evidence="1">
    <location>
        <begin position="1"/>
        <end position="22"/>
    </location>
</feature>
<reference evidence="3" key="1">
    <citation type="journal article" date="1997" name="Nucleic Acids Res.">
        <title>tRNAscan-SE: a program for improved detection of transfer RNA genes in genomic sequence.</title>
        <authorList>
            <person name="Lowe T.M."/>
            <person name="Eddy S.R."/>
        </authorList>
    </citation>
    <scope>NUCLEOTIDE SEQUENCE [LARGE SCALE GENOMIC DNA]</scope>
    <source>
        <strain evidence="3">r\DH55</strain>
    </source>
</reference>
<dbReference type="GeneID" id="104729207"/>